<keyword evidence="2" id="KW-1185">Reference proteome</keyword>
<dbReference type="Proteomes" id="UP001501074">
    <property type="component" value="Unassembled WGS sequence"/>
</dbReference>
<evidence type="ECO:0000313" key="1">
    <source>
        <dbReference type="EMBL" id="GAA3604366.1"/>
    </source>
</evidence>
<gene>
    <name evidence="1" type="ORF">GCM10022223_20000</name>
</gene>
<sequence>MSGYDCGAVAEHKRHMADLFSTCHAIGRLEFLIDVSGDSADQRLARVAEIVADLRRDLGMSANPLSANRNATSTDGSTL</sequence>
<evidence type="ECO:0000313" key="2">
    <source>
        <dbReference type="Proteomes" id="UP001501074"/>
    </source>
</evidence>
<accession>A0ABP6ZBL8</accession>
<dbReference type="EMBL" id="BAAAZO010000003">
    <property type="protein sequence ID" value="GAA3604366.1"/>
    <property type="molecule type" value="Genomic_DNA"/>
</dbReference>
<dbReference type="RefSeq" id="WP_231482930.1">
    <property type="nucleotide sequence ID" value="NZ_BAAAZO010000003.1"/>
</dbReference>
<reference evidence="2" key="1">
    <citation type="journal article" date="2019" name="Int. J. Syst. Evol. Microbiol.">
        <title>The Global Catalogue of Microorganisms (GCM) 10K type strain sequencing project: providing services to taxonomists for standard genome sequencing and annotation.</title>
        <authorList>
            <consortium name="The Broad Institute Genomics Platform"/>
            <consortium name="The Broad Institute Genome Sequencing Center for Infectious Disease"/>
            <person name="Wu L."/>
            <person name="Ma J."/>
        </authorList>
    </citation>
    <scope>NUCLEOTIDE SEQUENCE [LARGE SCALE GENOMIC DNA]</scope>
    <source>
        <strain evidence="2">JCM 16902</strain>
    </source>
</reference>
<organism evidence="1 2">
    <name type="scientific">Kineosporia mesophila</name>
    <dbReference type="NCBI Taxonomy" id="566012"/>
    <lineage>
        <taxon>Bacteria</taxon>
        <taxon>Bacillati</taxon>
        <taxon>Actinomycetota</taxon>
        <taxon>Actinomycetes</taxon>
        <taxon>Kineosporiales</taxon>
        <taxon>Kineosporiaceae</taxon>
        <taxon>Kineosporia</taxon>
    </lineage>
</organism>
<protein>
    <submittedName>
        <fullName evidence="1">Uncharacterized protein</fullName>
    </submittedName>
</protein>
<name>A0ABP6ZBL8_9ACTN</name>
<comment type="caution">
    <text evidence="1">The sequence shown here is derived from an EMBL/GenBank/DDBJ whole genome shotgun (WGS) entry which is preliminary data.</text>
</comment>
<proteinExistence type="predicted"/>